<keyword evidence="7" id="KW-0479">Metal-binding</keyword>
<dbReference type="GO" id="GO:0042781">
    <property type="term" value="F:3'-tRNA processing endoribonuclease activity"/>
    <property type="evidence" value="ECO:0007669"/>
    <property type="project" value="UniProtKB-EC"/>
</dbReference>
<sequence length="902" mass="99509">MEAYLDCLTDGSEYTGGPAIFLTLRKSISNPDSILARYNLTGLPSLTSRLSSDQSFQLLSGGCFRCILLPTLDNVGGLLAVFLNLAHYGYKTINPTTSESCNDSESSVANATSTSMLYGDVTIIGPHSTSSLVDGILDVLFGNARKRPSIRVCEVPNQVGCWWDVYQDSYVRIWAQSVEVDSDCDIDRKRKRVGSSCDSAKYNSIVYIVMIKSCHQATGCDNNKLEPLSFAILPHVDRHEDGSEPTNCSNVEPSIWNVLRNLPQEIVDLAHDKLTYLDFILHLAPASEYESADKVACIHHTEALESSNGRDKMKKFVIRLPRWLIESRQSLYHLSTLPHRRSGFDPGILIRAQQRSQLLNQHLPFAFPLNACSKGRIAETNSTSDDESKAMSVHSYQLKSCCSVRLNGARNVLHAHPFAFLSRTESILSRCTSGNGEGKSKLLDSEVLSLLEHTYKCGVENVTVAAAKDGNEIDLDKSSESDDEIHSTPVSQAISFSKSRETSPYPAVPHLLLLGTGCATPSPLRSSSSYALFMPTSIHPSNDKTKPCRDVLVLSAIIECGEGTLTSLSRHLLCNNDVPLSLEEHLRWVKFIWISHSHLDHYGDIASVVHAISVSKKKAMTSDRVVVIAPSKVLRLLSVVLGSTNRGAWQSSYVGITQREFQASPFASHIRSMIFDYALAIPSRFVTETNGTTGSGEGDRFYRPFASIRNVEVEHCKEAFALIMELRLPKGTDQFLLCFSGDTRPSENLVKECRSCPLQLNTAPWQQASMPPPPPPRISLLLHEATFLHDEHGRNDAVKKRHSTTIEALDVAKRMQAEACLLTHFSQRYKHVSISDACAVSGKLEDSLNEMEDGYSFDWGIGIDGMLVPLTKQAMSSLRQLSGCVDHLLSSGENDKVLPQSS</sequence>
<reference evidence="11 12" key="1">
    <citation type="submission" date="2024-10" db="EMBL/GenBank/DDBJ databases">
        <title>Updated reference genomes for cyclostephanoid diatoms.</title>
        <authorList>
            <person name="Roberts W.R."/>
            <person name="Alverson A.J."/>
        </authorList>
    </citation>
    <scope>NUCLEOTIDE SEQUENCE [LARGE SCALE GENOMIC DNA]</scope>
    <source>
        <strain evidence="11 12">AJA010-31</strain>
    </source>
</reference>
<dbReference type="PANTHER" id="PTHR12553:SF49">
    <property type="entry name" value="ZINC PHOSPHODIESTERASE ELAC PROTEIN 2"/>
    <property type="match status" value="1"/>
</dbReference>
<dbReference type="Proteomes" id="UP001530400">
    <property type="component" value="Unassembled WGS sequence"/>
</dbReference>
<comment type="similarity">
    <text evidence="3">Belongs to the RNase Z family.</text>
</comment>
<evidence type="ECO:0000313" key="11">
    <source>
        <dbReference type="EMBL" id="KAL3794451.1"/>
    </source>
</evidence>
<evidence type="ECO:0000313" key="12">
    <source>
        <dbReference type="Proteomes" id="UP001530400"/>
    </source>
</evidence>
<dbReference type="EC" id="3.1.26.11" evidence="4"/>
<keyword evidence="12" id="KW-1185">Reference proteome</keyword>
<evidence type="ECO:0000256" key="2">
    <source>
        <dbReference type="ARBA" id="ARBA00001947"/>
    </source>
</evidence>
<dbReference type="SUPFAM" id="SSF56281">
    <property type="entry name" value="Metallo-hydrolase/oxidoreductase"/>
    <property type="match status" value="1"/>
</dbReference>
<dbReference type="AlphaFoldDB" id="A0ABD3Q4K8"/>
<evidence type="ECO:0000256" key="9">
    <source>
        <dbReference type="ARBA" id="ARBA00022801"/>
    </source>
</evidence>
<proteinExistence type="inferred from homology"/>
<evidence type="ECO:0000256" key="5">
    <source>
        <dbReference type="ARBA" id="ARBA00022694"/>
    </source>
</evidence>
<evidence type="ECO:0000256" key="7">
    <source>
        <dbReference type="ARBA" id="ARBA00022723"/>
    </source>
</evidence>
<accession>A0ABD3Q4K8</accession>
<evidence type="ECO:0000256" key="1">
    <source>
        <dbReference type="ARBA" id="ARBA00000402"/>
    </source>
</evidence>
<dbReference type="GO" id="GO:0046872">
    <property type="term" value="F:metal ion binding"/>
    <property type="evidence" value="ECO:0007669"/>
    <property type="project" value="UniProtKB-KW"/>
</dbReference>
<keyword evidence="10" id="KW-0862">Zinc</keyword>
<evidence type="ECO:0000256" key="3">
    <source>
        <dbReference type="ARBA" id="ARBA00007823"/>
    </source>
</evidence>
<evidence type="ECO:0000256" key="4">
    <source>
        <dbReference type="ARBA" id="ARBA00012477"/>
    </source>
</evidence>
<keyword evidence="6" id="KW-0540">Nuclease</keyword>
<dbReference type="Gene3D" id="3.60.15.10">
    <property type="entry name" value="Ribonuclease Z/Hydroxyacylglutathione hydrolase-like"/>
    <property type="match status" value="1"/>
</dbReference>
<name>A0ABD3Q4K8_9STRA</name>
<evidence type="ECO:0000256" key="6">
    <source>
        <dbReference type="ARBA" id="ARBA00022722"/>
    </source>
</evidence>
<dbReference type="InterPro" id="IPR036866">
    <property type="entry name" value="RibonucZ/Hydroxyglut_hydro"/>
</dbReference>
<gene>
    <name evidence="11" type="ORF">ACHAWO_000234</name>
</gene>
<dbReference type="PANTHER" id="PTHR12553">
    <property type="entry name" value="ZINC PHOSPHODIESTERASE ELAC PROTEIN 2"/>
    <property type="match status" value="1"/>
</dbReference>
<dbReference type="EMBL" id="JALLPJ020000357">
    <property type="protein sequence ID" value="KAL3794451.1"/>
    <property type="molecule type" value="Genomic_DNA"/>
</dbReference>
<dbReference type="InterPro" id="IPR047151">
    <property type="entry name" value="RNZ2-like"/>
</dbReference>
<comment type="caution">
    <text evidence="11">The sequence shown here is derived from an EMBL/GenBank/DDBJ whole genome shotgun (WGS) entry which is preliminary data.</text>
</comment>
<comment type="cofactor">
    <cofactor evidence="2">
        <name>Zn(2+)</name>
        <dbReference type="ChEBI" id="CHEBI:29105"/>
    </cofactor>
</comment>
<comment type="catalytic activity">
    <reaction evidence="1">
        <text>Endonucleolytic cleavage of RNA, removing extra 3' nucleotides from tRNA precursor, generating 3' termini of tRNAs. A 3'-hydroxy group is left at the tRNA terminus and a 5'-phosphoryl group is left at the trailer molecule.</text>
        <dbReference type="EC" id="3.1.26.11"/>
    </reaction>
</comment>
<keyword evidence="8" id="KW-0255">Endonuclease</keyword>
<keyword evidence="9" id="KW-0378">Hydrolase</keyword>
<organism evidence="11 12">
    <name type="scientific">Cyclotella atomus</name>
    <dbReference type="NCBI Taxonomy" id="382360"/>
    <lineage>
        <taxon>Eukaryota</taxon>
        <taxon>Sar</taxon>
        <taxon>Stramenopiles</taxon>
        <taxon>Ochrophyta</taxon>
        <taxon>Bacillariophyta</taxon>
        <taxon>Coscinodiscophyceae</taxon>
        <taxon>Thalassiosirophycidae</taxon>
        <taxon>Stephanodiscales</taxon>
        <taxon>Stephanodiscaceae</taxon>
        <taxon>Cyclotella</taxon>
    </lineage>
</organism>
<keyword evidence="5" id="KW-0819">tRNA processing</keyword>
<evidence type="ECO:0000256" key="8">
    <source>
        <dbReference type="ARBA" id="ARBA00022759"/>
    </source>
</evidence>
<evidence type="ECO:0000256" key="10">
    <source>
        <dbReference type="ARBA" id="ARBA00022833"/>
    </source>
</evidence>
<protein>
    <recommendedName>
        <fullName evidence="4">ribonuclease Z</fullName>
        <ecNumber evidence="4">3.1.26.11</ecNumber>
    </recommendedName>
</protein>